<evidence type="ECO:0000256" key="1">
    <source>
        <dbReference type="ARBA" id="ARBA00011494"/>
    </source>
</evidence>
<evidence type="ECO:0000256" key="2">
    <source>
        <dbReference type="ARBA" id="ARBA00014294"/>
    </source>
</evidence>
<evidence type="ECO:0000256" key="4">
    <source>
        <dbReference type="ARBA" id="ARBA00025338"/>
    </source>
</evidence>
<evidence type="ECO:0000313" key="8">
    <source>
        <dbReference type="Proteomes" id="UP000095284"/>
    </source>
</evidence>
<dbReference type="WBParaSite" id="BXY_0331200.1">
    <property type="protein sequence ID" value="BXY_0331200.1"/>
    <property type="gene ID" value="BXY_0331200"/>
</dbReference>
<evidence type="ECO:0000256" key="5">
    <source>
        <dbReference type="ARBA" id="ARBA00029630"/>
    </source>
</evidence>
<proteinExistence type="predicted"/>
<dbReference type="SMR" id="A0A1I7RRG5"/>
<evidence type="ECO:0000313" key="9">
    <source>
        <dbReference type="Proteomes" id="UP000659654"/>
    </source>
</evidence>
<dbReference type="OrthoDB" id="45930at2759"/>
<gene>
    <name evidence="6" type="ORF">BXYJ_LOCUS15026</name>
</gene>
<evidence type="ECO:0000313" key="7">
    <source>
        <dbReference type="EMBL" id="CAG9131022.1"/>
    </source>
</evidence>
<dbReference type="GO" id="GO:0030674">
    <property type="term" value="F:protein-macromolecule adaptor activity"/>
    <property type="evidence" value="ECO:0007669"/>
    <property type="project" value="TreeGrafter"/>
</dbReference>
<keyword evidence="3" id="KW-0962">Peroxisome biogenesis</keyword>
<sequence length="375" mass="42232">MEISDIWGFVKRHRGKIAAATTVLGGIYAAKKVLESEQVRPYVQEGWPFVKGNGTESKEEDGFRLLQSRKAFIFDCHQQSSDKEIAETVTDMISAINNRFNTDSLVHRLRTEEGIEQVEKVAIWEDIKIKTIARIVALAYCHSLILMVLKTQKSILCREAIRNLEGSMKPKSGLVDYVSAFFWEPANGPSQVFTDPKAQEVFLHCIQYLTCNGLSDLFNRIENITEKRLGQVSLAKEFNCSSLLVLLEKIKFDLDNSAGQSNYAEFVVPISRTRAPSSSAYNSAHLEELLTRLTDSFQTSQARSLISSFVKKYLCESIEFLDQNLETVKPVPLAKLLPTLSDGFPKLASAGFDSVLQRNLADPDLYKYCQTVCYQ</sequence>
<evidence type="ECO:0000313" key="6">
    <source>
        <dbReference type="EMBL" id="CAD5234935.1"/>
    </source>
</evidence>
<dbReference type="GO" id="GO:0045046">
    <property type="term" value="P:protein import into peroxisome membrane"/>
    <property type="evidence" value="ECO:0007669"/>
    <property type="project" value="TreeGrafter"/>
</dbReference>
<protein>
    <recommendedName>
        <fullName evidence="2">Peroxisomal biogenesis factor 3</fullName>
    </recommendedName>
    <alternativeName>
        <fullName evidence="5">Peroxisomal assembly protein PEX3</fullName>
    </alternativeName>
</protein>
<dbReference type="EMBL" id="CAJFDI010000006">
    <property type="protein sequence ID" value="CAD5234935.1"/>
    <property type="molecule type" value="Genomic_DNA"/>
</dbReference>
<dbReference type="Pfam" id="PF04882">
    <property type="entry name" value="Peroxin-3"/>
    <property type="match status" value="1"/>
</dbReference>
<reference evidence="10" key="1">
    <citation type="submission" date="2016-11" db="UniProtKB">
        <authorList>
            <consortium name="WormBaseParasite"/>
        </authorList>
    </citation>
    <scope>IDENTIFICATION</scope>
</reference>
<evidence type="ECO:0000313" key="10">
    <source>
        <dbReference type="WBParaSite" id="BXY_0331200.1"/>
    </source>
</evidence>
<dbReference type="AlphaFoldDB" id="A0A1I7RRG5"/>
<name>A0A1I7RRG5_BURXY</name>
<reference evidence="7" key="2">
    <citation type="submission" date="2020-08" db="EMBL/GenBank/DDBJ databases">
        <authorList>
            <person name="Kikuchi T."/>
        </authorList>
    </citation>
    <scope>NUCLEOTIDE SEQUENCE</scope>
    <source>
        <strain evidence="6">Ka4C1</strain>
    </source>
</reference>
<comment type="subunit">
    <text evidence="1">Interacts with PEX19.</text>
</comment>
<dbReference type="GO" id="GO:0005778">
    <property type="term" value="C:peroxisomal membrane"/>
    <property type="evidence" value="ECO:0007669"/>
    <property type="project" value="InterPro"/>
</dbReference>
<organism evidence="8 10">
    <name type="scientific">Bursaphelenchus xylophilus</name>
    <name type="common">Pinewood nematode worm</name>
    <name type="synonym">Aphelenchoides xylophilus</name>
    <dbReference type="NCBI Taxonomy" id="6326"/>
    <lineage>
        <taxon>Eukaryota</taxon>
        <taxon>Metazoa</taxon>
        <taxon>Ecdysozoa</taxon>
        <taxon>Nematoda</taxon>
        <taxon>Chromadorea</taxon>
        <taxon>Rhabditida</taxon>
        <taxon>Tylenchina</taxon>
        <taxon>Tylenchomorpha</taxon>
        <taxon>Aphelenchoidea</taxon>
        <taxon>Aphelenchoididae</taxon>
        <taxon>Bursaphelenchus</taxon>
    </lineage>
</organism>
<dbReference type="PANTHER" id="PTHR28080">
    <property type="entry name" value="PEROXISOMAL BIOGENESIS FACTOR 3"/>
    <property type="match status" value="1"/>
</dbReference>
<accession>A0A1I7RRG5</accession>
<dbReference type="InterPro" id="IPR006966">
    <property type="entry name" value="Peroxin-3"/>
</dbReference>
<dbReference type="Proteomes" id="UP000582659">
    <property type="component" value="Unassembled WGS sequence"/>
</dbReference>
<dbReference type="EMBL" id="CAJFCV020000006">
    <property type="protein sequence ID" value="CAG9131022.1"/>
    <property type="molecule type" value="Genomic_DNA"/>
</dbReference>
<dbReference type="Proteomes" id="UP000659654">
    <property type="component" value="Unassembled WGS sequence"/>
</dbReference>
<dbReference type="Proteomes" id="UP000095284">
    <property type="component" value="Unplaced"/>
</dbReference>
<keyword evidence="9" id="KW-1185">Reference proteome</keyword>
<comment type="function">
    <text evidence="4">Involved in peroxisome biosynthesis and integrity. Assembles membrane vesicles before the matrix proteins are translocated. As a docking factor for PEX19, is necessary for the import of peroxisomal membrane proteins in the peroxisomes.</text>
</comment>
<dbReference type="PANTHER" id="PTHR28080:SF1">
    <property type="entry name" value="PEROXISOMAL BIOGENESIS FACTOR 3"/>
    <property type="match status" value="1"/>
</dbReference>
<dbReference type="eggNOG" id="KOG4444">
    <property type="taxonomic scope" value="Eukaryota"/>
</dbReference>
<evidence type="ECO:0000256" key="3">
    <source>
        <dbReference type="ARBA" id="ARBA00022593"/>
    </source>
</evidence>